<sequence>MPVMRQRCILLVHAGEGEGEGVEGILHDPSTTHLKNSDQQPVSVVMSGSGGSGRLVLRGLSGELPAEGSGPGFYRRCRRAVRPGGSGERWWRLLARLNIRRRQAKTLPTPRPLS</sequence>
<dbReference type="Proteomes" id="UP000324222">
    <property type="component" value="Unassembled WGS sequence"/>
</dbReference>
<comment type="caution">
    <text evidence="1">The sequence shown here is derived from an EMBL/GenBank/DDBJ whole genome shotgun (WGS) entry which is preliminary data.</text>
</comment>
<proteinExistence type="predicted"/>
<accession>A0A5B7GGZ9</accession>
<dbReference type="EMBL" id="VSRR010014130">
    <property type="protein sequence ID" value="MPC56653.1"/>
    <property type="molecule type" value="Genomic_DNA"/>
</dbReference>
<evidence type="ECO:0000313" key="2">
    <source>
        <dbReference type="Proteomes" id="UP000324222"/>
    </source>
</evidence>
<evidence type="ECO:0000313" key="1">
    <source>
        <dbReference type="EMBL" id="MPC56653.1"/>
    </source>
</evidence>
<gene>
    <name evidence="1" type="ORF">E2C01_050618</name>
</gene>
<reference evidence="1 2" key="1">
    <citation type="submission" date="2019-05" db="EMBL/GenBank/DDBJ databases">
        <title>Another draft genome of Portunus trituberculatus and its Hox gene families provides insights of decapod evolution.</title>
        <authorList>
            <person name="Jeong J.-H."/>
            <person name="Song I."/>
            <person name="Kim S."/>
            <person name="Choi T."/>
            <person name="Kim D."/>
            <person name="Ryu S."/>
            <person name="Kim W."/>
        </authorList>
    </citation>
    <scope>NUCLEOTIDE SEQUENCE [LARGE SCALE GENOMIC DNA]</scope>
    <source>
        <tissue evidence="1">Muscle</tissue>
    </source>
</reference>
<protein>
    <submittedName>
        <fullName evidence="1">Uncharacterized protein</fullName>
    </submittedName>
</protein>
<keyword evidence="2" id="KW-1185">Reference proteome</keyword>
<organism evidence="1 2">
    <name type="scientific">Portunus trituberculatus</name>
    <name type="common">Swimming crab</name>
    <name type="synonym">Neptunus trituberculatus</name>
    <dbReference type="NCBI Taxonomy" id="210409"/>
    <lineage>
        <taxon>Eukaryota</taxon>
        <taxon>Metazoa</taxon>
        <taxon>Ecdysozoa</taxon>
        <taxon>Arthropoda</taxon>
        <taxon>Crustacea</taxon>
        <taxon>Multicrustacea</taxon>
        <taxon>Malacostraca</taxon>
        <taxon>Eumalacostraca</taxon>
        <taxon>Eucarida</taxon>
        <taxon>Decapoda</taxon>
        <taxon>Pleocyemata</taxon>
        <taxon>Brachyura</taxon>
        <taxon>Eubrachyura</taxon>
        <taxon>Portunoidea</taxon>
        <taxon>Portunidae</taxon>
        <taxon>Portuninae</taxon>
        <taxon>Portunus</taxon>
    </lineage>
</organism>
<name>A0A5B7GGZ9_PORTR</name>
<dbReference type="AlphaFoldDB" id="A0A5B7GGZ9"/>